<evidence type="ECO:0000313" key="3">
    <source>
        <dbReference type="Proteomes" id="UP000499080"/>
    </source>
</evidence>
<dbReference type="Proteomes" id="UP000499080">
    <property type="component" value="Unassembled WGS sequence"/>
</dbReference>
<organism evidence="2 3">
    <name type="scientific">Araneus ventricosus</name>
    <name type="common">Orbweaver spider</name>
    <name type="synonym">Epeira ventricosa</name>
    <dbReference type="NCBI Taxonomy" id="182803"/>
    <lineage>
        <taxon>Eukaryota</taxon>
        <taxon>Metazoa</taxon>
        <taxon>Ecdysozoa</taxon>
        <taxon>Arthropoda</taxon>
        <taxon>Chelicerata</taxon>
        <taxon>Arachnida</taxon>
        <taxon>Araneae</taxon>
        <taxon>Araneomorphae</taxon>
        <taxon>Entelegynae</taxon>
        <taxon>Araneoidea</taxon>
        <taxon>Araneidae</taxon>
        <taxon>Araneus</taxon>
    </lineage>
</organism>
<feature type="signal peptide" evidence="1">
    <location>
        <begin position="1"/>
        <end position="17"/>
    </location>
</feature>
<keyword evidence="1" id="KW-0732">Signal</keyword>
<evidence type="ECO:0000256" key="1">
    <source>
        <dbReference type="SAM" id="SignalP"/>
    </source>
</evidence>
<feature type="chain" id="PRO_5021228667" evidence="1">
    <location>
        <begin position="18"/>
        <end position="314"/>
    </location>
</feature>
<keyword evidence="3" id="KW-1185">Reference proteome</keyword>
<accession>A0A4Y2TBJ5</accession>
<proteinExistence type="predicted"/>
<sequence length="314" mass="34938">MSPLFALMIAFCSIISSRHLIVGCINSVQQRQFPELSRGFRITVIPDSKQVDTARSKHTDELDRAVPDTELDTARSRHTQNLIPLFPDTHRNLIPPVQTHTGIRYFQFQKHTEESDTVPDTQTNWILHVPDIHIIGYVQLQAPGGIQIPPVANTEMIWIPPVTDTQLCNGRSEQAPSAIAQDPITSLSNALPSSLITRSTSIPGVLFRITLQWAAAQEQATPAIAQHPNMSTVTLSSSLTARDTSIHRGVLFRIDLQWTSEEAPPAITQMQSPAVYRLNRHCQHGEFQTHRGIGIFGVTLSDAQEEAYQPLHNT</sequence>
<name>A0A4Y2TBJ5_ARAVE</name>
<gene>
    <name evidence="2" type="ORF">AVEN_107585_1</name>
</gene>
<dbReference type="AlphaFoldDB" id="A0A4Y2TBJ5"/>
<protein>
    <submittedName>
        <fullName evidence="2">Uncharacterized protein</fullName>
    </submittedName>
</protein>
<comment type="caution">
    <text evidence="2">The sequence shown here is derived from an EMBL/GenBank/DDBJ whole genome shotgun (WGS) entry which is preliminary data.</text>
</comment>
<reference evidence="2 3" key="1">
    <citation type="journal article" date="2019" name="Sci. Rep.">
        <title>Orb-weaving spider Araneus ventricosus genome elucidates the spidroin gene catalogue.</title>
        <authorList>
            <person name="Kono N."/>
            <person name="Nakamura H."/>
            <person name="Ohtoshi R."/>
            <person name="Moran D.A.P."/>
            <person name="Shinohara A."/>
            <person name="Yoshida Y."/>
            <person name="Fujiwara M."/>
            <person name="Mori M."/>
            <person name="Tomita M."/>
            <person name="Arakawa K."/>
        </authorList>
    </citation>
    <scope>NUCLEOTIDE SEQUENCE [LARGE SCALE GENOMIC DNA]</scope>
</reference>
<dbReference type="EMBL" id="BGPR01027445">
    <property type="protein sequence ID" value="GBN97952.1"/>
    <property type="molecule type" value="Genomic_DNA"/>
</dbReference>
<evidence type="ECO:0000313" key="2">
    <source>
        <dbReference type="EMBL" id="GBN97952.1"/>
    </source>
</evidence>